<sequence length="171" mass="18447">MPSFATLSKKSRAPIDTTTLSLLQYAKHLGEAAAACDSNTLSKILTKVTSGGSCGDLTMSRGNVRAYQIVESFVSSLQKTRVIARMGLTLDEDTVVHQLLHSLFSQVFDDEQTQTLWANGESLASRAQKARIHPERVGKKAGLQGGVKHGRASFCGTEIDEVCGDFATSER</sequence>
<evidence type="ECO:0000313" key="2">
    <source>
        <dbReference type="Proteomes" id="UP001212152"/>
    </source>
</evidence>
<organism evidence="1 2">
    <name type="scientific">Geranomyces variabilis</name>
    <dbReference type="NCBI Taxonomy" id="109894"/>
    <lineage>
        <taxon>Eukaryota</taxon>
        <taxon>Fungi</taxon>
        <taxon>Fungi incertae sedis</taxon>
        <taxon>Chytridiomycota</taxon>
        <taxon>Chytridiomycota incertae sedis</taxon>
        <taxon>Chytridiomycetes</taxon>
        <taxon>Spizellomycetales</taxon>
        <taxon>Powellomycetaceae</taxon>
        <taxon>Geranomyces</taxon>
    </lineage>
</organism>
<dbReference type="AlphaFoldDB" id="A0AAD5TN37"/>
<reference evidence="1" key="1">
    <citation type="submission" date="2020-05" db="EMBL/GenBank/DDBJ databases">
        <title>Phylogenomic resolution of chytrid fungi.</title>
        <authorList>
            <person name="Stajich J.E."/>
            <person name="Amses K."/>
            <person name="Simmons R."/>
            <person name="Seto K."/>
            <person name="Myers J."/>
            <person name="Bonds A."/>
            <person name="Quandt C.A."/>
            <person name="Barry K."/>
            <person name="Liu P."/>
            <person name="Grigoriev I."/>
            <person name="Longcore J.E."/>
            <person name="James T.Y."/>
        </authorList>
    </citation>
    <scope>NUCLEOTIDE SEQUENCE</scope>
    <source>
        <strain evidence="1">JEL0379</strain>
    </source>
</reference>
<comment type="caution">
    <text evidence="1">The sequence shown here is derived from an EMBL/GenBank/DDBJ whole genome shotgun (WGS) entry which is preliminary data.</text>
</comment>
<keyword evidence="2" id="KW-1185">Reference proteome</keyword>
<evidence type="ECO:0000313" key="1">
    <source>
        <dbReference type="EMBL" id="KAJ3181698.1"/>
    </source>
</evidence>
<dbReference type="EMBL" id="JADGJQ010000011">
    <property type="protein sequence ID" value="KAJ3181698.1"/>
    <property type="molecule type" value="Genomic_DNA"/>
</dbReference>
<proteinExistence type="predicted"/>
<name>A0AAD5TN37_9FUNG</name>
<dbReference type="Proteomes" id="UP001212152">
    <property type="component" value="Unassembled WGS sequence"/>
</dbReference>
<accession>A0AAD5TN37</accession>
<gene>
    <name evidence="1" type="ORF">HDU87_000716</name>
</gene>
<protein>
    <submittedName>
        <fullName evidence="1">Uncharacterized protein</fullName>
    </submittedName>
</protein>